<dbReference type="Gene3D" id="3.20.20.300">
    <property type="entry name" value="Glycoside hydrolase, family 3, N-terminal domain"/>
    <property type="match status" value="1"/>
</dbReference>
<feature type="signal peptide" evidence="7">
    <location>
        <begin position="1"/>
        <end position="40"/>
    </location>
</feature>
<dbReference type="AlphaFoldDB" id="A0A0B7NZ06"/>
<dbReference type="InterPro" id="IPR050226">
    <property type="entry name" value="NagZ_Beta-hexosaminidase"/>
</dbReference>
<dbReference type="Pfam" id="PF00933">
    <property type="entry name" value="Glyco_hydro_3"/>
    <property type="match status" value="1"/>
</dbReference>
<dbReference type="PANTHER" id="PTHR30480:SF13">
    <property type="entry name" value="BETA-HEXOSAMINIDASE"/>
    <property type="match status" value="1"/>
</dbReference>
<evidence type="ECO:0000313" key="9">
    <source>
        <dbReference type="EMBL" id="CEP26529.1"/>
    </source>
</evidence>
<protein>
    <recommendedName>
        <fullName evidence="3">beta-N-acetylhexosaminidase</fullName>
        <ecNumber evidence="3">3.2.1.52</ecNumber>
    </recommendedName>
</protein>
<feature type="chain" id="PRO_5039431518" description="beta-N-acetylhexosaminidase" evidence="7">
    <location>
        <begin position="41"/>
        <end position="413"/>
    </location>
</feature>
<keyword evidence="5" id="KW-0326">Glycosidase</keyword>
<dbReference type="PANTHER" id="PTHR30480">
    <property type="entry name" value="BETA-HEXOSAMINIDASE-RELATED"/>
    <property type="match status" value="1"/>
</dbReference>
<keyword evidence="4 9" id="KW-0378">Hydrolase</keyword>
<accession>A0A0B7NZ06</accession>
<keyword evidence="7" id="KW-0732">Signal</keyword>
<name>A0A0B7NZ06_PROFF</name>
<gene>
    <name evidence="9" type="ORF">PFCIRM138_08050</name>
</gene>
<evidence type="ECO:0000259" key="8">
    <source>
        <dbReference type="Pfam" id="PF00933"/>
    </source>
</evidence>
<dbReference type="InterPro" id="IPR036962">
    <property type="entry name" value="Glyco_hydro_3_N_sf"/>
</dbReference>
<evidence type="ECO:0000256" key="6">
    <source>
        <dbReference type="SAM" id="MobiDB-lite"/>
    </source>
</evidence>
<organism evidence="9">
    <name type="scientific">Propionibacterium freudenreichii subsp. freudenreichii</name>
    <dbReference type="NCBI Taxonomy" id="66712"/>
    <lineage>
        <taxon>Bacteria</taxon>
        <taxon>Bacillati</taxon>
        <taxon>Actinomycetota</taxon>
        <taxon>Actinomycetes</taxon>
        <taxon>Propionibacteriales</taxon>
        <taxon>Propionibacteriaceae</taxon>
        <taxon>Propionibacterium</taxon>
    </lineage>
</organism>
<feature type="compositionally biased region" description="Low complexity" evidence="6">
    <location>
        <begin position="56"/>
        <end position="72"/>
    </location>
</feature>
<evidence type="ECO:0000256" key="4">
    <source>
        <dbReference type="ARBA" id="ARBA00022801"/>
    </source>
</evidence>
<dbReference type="GO" id="GO:0004563">
    <property type="term" value="F:beta-N-acetylhexosaminidase activity"/>
    <property type="evidence" value="ECO:0007669"/>
    <property type="project" value="UniProtKB-EC"/>
</dbReference>
<sequence length="413" mass="41668">MESIVVTPRNPHRSHRPRLRRASRLAVFGMALALVTACSASPGGAGGSTSARDDASGATSPSASAASGASSLPPRACLDAARAMDPQARVELLYMGSVTATTPAAGAGQLANQPVGSVILMGDPGSLQATSQLTDALGAARPGLLIATDQEGGQVQRLTGPGLDQMPSARQQSTLATDALTQRWTGWGAQLRRGGVHYNLAPSADLVPRANRGANAPIGQLDRGYGATRADVATNVAAVLAGVHAGGVVGAVKHFPGLGNVSANTDFGAAHDAVTTPDSDELNTFADVLAGADSVMVSSVVYDRIDPAGPAAFSSRVVSGLLREQLGYSRVIISDDLGAAVALADYPVAQRGTLFLRAGGDLALDVDPASVPAMVADTRAAVAADPDFAEQTVAKAARVLQLRADAGLGQCGA</sequence>
<evidence type="ECO:0000256" key="3">
    <source>
        <dbReference type="ARBA" id="ARBA00012663"/>
    </source>
</evidence>
<dbReference type="EC" id="3.2.1.52" evidence="3"/>
<dbReference type="GO" id="GO:0009254">
    <property type="term" value="P:peptidoglycan turnover"/>
    <property type="evidence" value="ECO:0007669"/>
    <property type="project" value="TreeGrafter"/>
</dbReference>
<feature type="region of interest" description="Disordered" evidence="6">
    <location>
        <begin position="42"/>
        <end position="72"/>
    </location>
</feature>
<evidence type="ECO:0000256" key="7">
    <source>
        <dbReference type="SAM" id="SignalP"/>
    </source>
</evidence>
<comment type="catalytic activity">
    <reaction evidence="1">
        <text>Hydrolysis of terminal non-reducing N-acetyl-D-hexosamine residues in N-acetyl-beta-D-hexosaminides.</text>
        <dbReference type="EC" id="3.2.1.52"/>
    </reaction>
</comment>
<dbReference type="InterPro" id="IPR001764">
    <property type="entry name" value="Glyco_hydro_3_N"/>
</dbReference>
<dbReference type="GO" id="GO:0005975">
    <property type="term" value="P:carbohydrate metabolic process"/>
    <property type="evidence" value="ECO:0007669"/>
    <property type="project" value="InterPro"/>
</dbReference>
<comment type="similarity">
    <text evidence="2">Belongs to the glycosyl hydrolase 3 family.</text>
</comment>
<evidence type="ECO:0000256" key="2">
    <source>
        <dbReference type="ARBA" id="ARBA00005336"/>
    </source>
</evidence>
<dbReference type="SUPFAM" id="SSF51445">
    <property type="entry name" value="(Trans)glycosidases"/>
    <property type="match status" value="1"/>
</dbReference>
<evidence type="ECO:0000256" key="5">
    <source>
        <dbReference type="ARBA" id="ARBA00023295"/>
    </source>
</evidence>
<feature type="domain" description="Glycoside hydrolase family 3 N-terminal" evidence="8">
    <location>
        <begin position="100"/>
        <end position="400"/>
    </location>
</feature>
<dbReference type="InterPro" id="IPR017853">
    <property type="entry name" value="GH"/>
</dbReference>
<proteinExistence type="inferred from homology"/>
<reference evidence="9" key="1">
    <citation type="submission" date="2014-08" db="EMBL/GenBank/DDBJ databases">
        <authorList>
            <person name="Falentin Helene"/>
        </authorList>
    </citation>
    <scope>NUCLEOTIDE SEQUENCE</scope>
</reference>
<evidence type="ECO:0000256" key="1">
    <source>
        <dbReference type="ARBA" id="ARBA00001231"/>
    </source>
</evidence>
<dbReference type="EMBL" id="LM676414">
    <property type="protein sequence ID" value="CEP26529.1"/>
    <property type="molecule type" value="Genomic_DNA"/>
</dbReference>